<comment type="caution">
    <text evidence="1">The sequence shown here is derived from an EMBL/GenBank/DDBJ whole genome shotgun (WGS) entry which is preliminary data.</text>
</comment>
<proteinExistence type="predicted"/>
<reference evidence="1 2" key="1">
    <citation type="submission" date="2018-10" db="EMBL/GenBank/DDBJ databases">
        <title>Genomic Encyclopedia of Archaeal and Bacterial Type Strains, Phase II (KMG-II): from individual species to whole genera.</title>
        <authorList>
            <person name="Goeker M."/>
        </authorList>
    </citation>
    <scope>NUCLEOTIDE SEQUENCE [LARGE SCALE GENOMIC DNA]</scope>
    <source>
        <strain evidence="1 2">DSM 29537</strain>
    </source>
</reference>
<evidence type="ECO:0000313" key="1">
    <source>
        <dbReference type="EMBL" id="RKS25032.1"/>
    </source>
</evidence>
<dbReference type="Proteomes" id="UP000277579">
    <property type="component" value="Unassembled WGS sequence"/>
</dbReference>
<dbReference type="AlphaFoldDB" id="A0A495MJ34"/>
<gene>
    <name evidence="1" type="ORF">CLV94_0062</name>
</gene>
<protein>
    <submittedName>
        <fullName evidence="1">Uncharacterized protein</fullName>
    </submittedName>
</protein>
<sequence>MNSLYKNTEAMAIYFRSHNGQPASPSLDRRFYKIQVYDHYRLIG</sequence>
<name>A0A495MJ34_9FLAO</name>
<keyword evidence="2" id="KW-1185">Reference proteome</keyword>
<accession>A0A495MJ34</accession>
<evidence type="ECO:0000313" key="2">
    <source>
        <dbReference type="Proteomes" id="UP000277579"/>
    </source>
</evidence>
<organism evidence="1 2">
    <name type="scientific">Flavobacterium endophyticum</name>
    <dbReference type="NCBI Taxonomy" id="1540163"/>
    <lineage>
        <taxon>Bacteria</taxon>
        <taxon>Pseudomonadati</taxon>
        <taxon>Bacteroidota</taxon>
        <taxon>Flavobacteriia</taxon>
        <taxon>Flavobacteriales</taxon>
        <taxon>Flavobacteriaceae</taxon>
        <taxon>Flavobacterium</taxon>
    </lineage>
</organism>
<dbReference type="EMBL" id="RBLC01000001">
    <property type="protein sequence ID" value="RKS25032.1"/>
    <property type="molecule type" value="Genomic_DNA"/>
</dbReference>